<dbReference type="EMBL" id="QXFZ01006806">
    <property type="protein sequence ID" value="KAE9057977.1"/>
    <property type="molecule type" value="Genomic_DNA"/>
</dbReference>
<dbReference type="EMBL" id="QXGB01006413">
    <property type="protein sequence ID" value="KAE9160881.1"/>
    <property type="molecule type" value="Genomic_DNA"/>
</dbReference>
<dbReference type="Proteomes" id="UP000441208">
    <property type="component" value="Unassembled WGS sequence"/>
</dbReference>
<dbReference type="Proteomes" id="UP000440732">
    <property type="component" value="Unassembled WGS sequence"/>
</dbReference>
<dbReference type="Proteomes" id="UP000440367">
    <property type="component" value="Unassembled WGS sequence"/>
</dbReference>
<dbReference type="EMBL" id="QXGA01000272">
    <property type="protein sequence ID" value="KAE9148776.1"/>
    <property type="molecule type" value="Genomic_DNA"/>
</dbReference>
<evidence type="ECO:0000313" key="7">
    <source>
        <dbReference type="Proteomes" id="UP000429523"/>
    </source>
</evidence>
<evidence type="ECO:0000313" key="4">
    <source>
        <dbReference type="EMBL" id="KAE9148776.1"/>
    </source>
</evidence>
<gene>
    <name evidence="6" type="ORF">PF002_g11806</name>
    <name evidence="5" type="ORF">PF005_g31465</name>
    <name evidence="4" type="ORF">PF006_g6670</name>
    <name evidence="3" type="ORF">PF007_g31460</name>
    <name evidence="1" type="ORF">PF009_g29896</name>
    <name evidence="2" type="ORF">PF011_g31332</name>
</gene>
<evidence type="ECO:0000313" key="1">
    <source>
        <dbReference type="EMBL" id="KAE8919803.1"/>
    </source>
</evidence>
<dbReference type="Proteomes" id="UP000429523">
    <property type="component" value="Unassembled WGS sequence"/>
</dbReference>
<reference evidence="7 8" key="1">
    <citation type="submission" date="2018-08" db="EMBL/GenBank/DDBJ databases">
        <title>Genomic investigation of the strawberry pathogen Phytophthora fragariae indicates pathogenicity is determined by transcriptional variation in three key races.</title>
        <authorList>
            <person name="Adams T.M."/>
            <person name="Armitage A.D."/>
            <person name="Sobczyk M.K."/>
            <person name="Bates H.J."/>
            <person name="Dunwell J.M."/>
            <person name="Nellist C.F."/>
            <person name="Harrison R.J."/>
        </authorList>
    </citation>
    <scope>NUCLEOTIDE SEQUENCE [LARGE SCALE GENOMIC DNA]</scope>
    <source>
        <strain evidence="6 9">BC-1</strain>
        <strain evidence="5 8">NOV-27</strain>
        <strain evidence="4 10">NOV-5</strain>
        <strain evidence="3 11">NOV-71</strain>
        <strain evidence="1 7">NOV-9</strain>
        <strain evidence="2 12">SCRP245</strain>
    </source>
</reference>
<accession>A0A6A3V6B9</accession>
<dbReference type="EMBL" id="QXGF01004422">
    <property type="protein sequence ID" value="KAE8919803.1"/>
    <property type="molecule type" value="Genomic_DNA"/>
</dbReference>
<evidence type="ECO:0000313" key="9">
    <source>
        <dbReference type="Proteomes" id="UP000440367"/>
    </source>
</evidence>
<comment type="caution">
    <text evidence="5">The sequence shown here is derived from an EMBL/GenBank/DDBJ whole genome shotgun (WGS) entry which is preliminary data.</text>
</comment>
<dbReference type="AlphaFoldDB" id="A0A6A3V6B9"/>
<evidence type="ECO:0000313" key="12">
    <source>
        <dbReference type="Proteomes" id="UP000460718"/>
    </source>
</evidence>
<dbReference type="OrthoDB" id="135698at2759"/>
<name>A0A6A3V6B9_9STRA</name>
<keyword evidence="8" id="KW-1185">Reference proteome</keyword>
<dbReference type="Proteomes" id="UP000433483">
    <property type="component" value="Unassembled WGS sequence"/>
</dbReference>
<dbReference type="EMBL" id="QXGD01000550">
    <property type="protein sequence ID" value="KAE9234449.1"/>
    <property type="molecule type" value="Genomic_DNA"/>
</dbReference>
<evidence type="ECO:0000313" key="11">
    <source>
        <dbReference type="Proteomes" id="UP000441208"/>
    </source>
</evidence>
<evidence type="ECO:0000313" key="6">
    <source>
        <dbReference type="EMBL" id="KAE9234449.1"/>
    </source>
</evidence>
<evidence type="ECO:0000313" key="3">
    <source>
        <dbReference type="EMBL" id="KAE9057977.1"/>
    </source>
</evidence>
<dbReference type="EMBL" id="QXFW01007550">
    <property type="protein sequence ID" value="KAE8956882.1"/>
    <property type="molecule type" value="Genomic_DNA"/>
</dbReference>
<evidence type="ECO:0000313" key="8">
    <source>
        <dbReference type="Proteomes" id="UP000433483"/>
    </source>
</evidence>
<evidence type="ECO:0000313" key="2">
    <source>
        <dbReference type="EMBL" id="KAE8956882.1"/>
    </source>
</evidence>
<protein>
    <submittedName>
        <fullName evidence="5">Uncharacterized protein</fullName>
    </submittedName>
</protein>
<sequence>MAAVSVATGTAALGFVLAGRIFVCTFNPIRKVDTSALNDLTSSVSDFTSPVSSRTFCCNITCGGIPVSVMSLLPGGAKSRCNRCSMPAFLKRADTRTGCVGGNLDLRKSA</sequence>
<organism evidence="5 8">
    <name type="scientific">Phytophthora fragariae</name>
    <dbReference type="NCBI Taxonomy" id="53985"/>
    <lineage>
        <taxon>Eukaryota</taxon>
        <taxon>Sar</taxon>
        <taxon>Stramenopiles</taxon>
        <taxon>Oomycota</taxon>
        <taxon>Peronosporomycetes</taxon>
        <taxon>Peronosporales</taxon>
        <taxon>Peronosporaceae</taxon>
        <taxon>Phytophthora</taxon>
    </lineage>
</organism>
<proteinExistence type="predicted"/>
<evidence type="ECO:0000313" key="5">
    <source>
        <dbReference type="EMBL" id="KAE9160881.1"/>
    </source>
</evidence>
<evidence type="ECO:0000313" key="10">
    <source>
        <dbReference type="Proteomes" id="UP000440732"/>
    </source>
</evidence>
<dbReference type="Proteomes" id="UP000460718">
    <property type="component" value="Unassembled WGS sequence"/>
</dbReference>